<dbReference type="PANTHER" id="PTHR14969">
    <property type="entry name" value="SPHINGOSINE-1-PHOSPHATE PHOSPHOHYDROLASE"/>
    <property type="match status" value="1"/>
</dbReference>
<proteinExistence type="predicted"/>
<keyword evidence="1" id="KW-0812">Transmembrane</keyword>
<dbReference type="SUPFAM" id="SSF48317">
    <property type="entry name" value="Acid phosphatase/Vanadium-dependent haloperoxidase"/>
    <property type="match status" value="1"/>
</dbReference>
<feature type="transmembrane region" description="Helical" evidence="1">
    <location>
        <begin position="94"/>
        <end position="112"/>
    </location>
</feature>
<dbReference type="Gene3D" id="1.20.144.10">
    <property type="entry name" value="Phosphatidic acid phosphatase type 2/haloperoxidase"/>
    <property type="match status" value="1"/>
</dbReference>
<dbReference type="InterPro" id="IPR036938">
    <property type="entry name" value="PAP2/HPO_sf"/>
</dbReference>
<dbReference type="EMBL" id="FNWQ01000011">
    <property type="protein sequence ID" value="SEH49129.1"/>
    <property type="molecule type" value="Genomic_DNA"/>
</dbReference>
<dbReference type="STRING" id="680127.SAMN05421593_0101"/>
<dbReference type="CDD" id="cd01610">
    <property type="entry name" value="PAP2_like"/>
    <property type="match status" value="1"/>
</dbReference>
<name>A0A1H6INS2_CHRCI</name>
<dbReference type="Proteomes" id="UP000198561">
    <property type="component" value="Unassembled WGS sequence"/>
</dbReference>
<feature type="transmembrane region" description="Helical" evidence="1">
    <location>
        <begin position="12"/>
        <end position="33"/>
    </location>
</feature>
<dbReference type="PANTHER" id="PTHR14969:SF13">
    <property type="entry name" value="AT30094P"/>
    <property type="match status" value="1"/>
</dbReference>
<sequence>MNELVLRNYSKLKITVFYPPVLFLVVILLQLYISDSLSVINYIEIQKEHFYLMNSKLSQFPYLQYNINQLGDTVILLSIISIFILYIPKIWESLLSGIIISGCISTILKKIFSIPRPAAILDRDSFIIIGETLSGSNSLPSGHSVTIFTVLTILLFAFSPQRIGYKCIYFFTSITVGLIAAFTRVAVGAHYPLDVIFGAILGYICGLLGIFISQKTRIWFWINNKNSYPIFISIFLILCTLLVIKILQEGLIIFYITLNCLLITVYKIILRYVKK</sequence>
<evidence type="ECO:0000313" key="4">
    <source>
        <dbReference type="Proteomes" id="UP000198561"/>
    </source>
</evidence>
<dbReference type="InterPro" id="IPR000326">
    <property type="entry name" value="PAP2/HPO"/>
</dbReference>
<keyword evidence="1" id="KW-0472">Membrane</keyword>
<keyword evidence="1" id="KW-1133">Transmembrane helix</keyword>
<feature type="transmembrane region" description="Helical" evidence="1">
    <location>
        <begin position="226"/>
        <end position="246"/>
    </location>
</feature>
<evidence type="ECO:0000256" key="1">
    <source>
        <dbReference type="SAM" id="Phobius"/>
    </source>
</evidence>
<feature type="transmembrane region" description="Helical" evidence="1">
    <location>
        <begin position="195"/>
        <end position="214"/>
    </location>
</feature>
<feature type="transmembrane region" description="Helical" evidence="1">
    <location>
        <begin position="141"/>
        <end position="160"/>
    </location>
</feature>
<feature type="transmembrane region" description="Helical" evidence="1">
    <location>
        <begin position="167"/>
        <end position="189"/>
    </location>
</feature>
<feature type="transmembrane region" description="Helical" evidence="1">
    <location>
        <begin position="252"/>
        <end position="270"/>
    </location>
</feature>
<evidence type="ECO:0000259" key="2">
    <source>
        <dbReference type="SMART" id="SM00014"/>
    </source>
</evidence>
<protein>
    <submittedName>
        <fullName evidence="3">PAP2 superfamily protein</fullName>
    </submittedName>
</protein>
<accession>A0A1H6INS2</accession>
<dbReference type="SMART" id="SM00014">
    <property type="entry name" value="acidPPc"/>
    <property type="match status" value="1"/>
</dbReference>
<dbReference type="Pfam" id="PF01569">
    <property type="entry name" value="PAP2"/>
    <property type="match status" value="1"/>
</dbReference>
<feature type="domain" description="Phosphatidic acid phosphatase type 2/haloperoxidase" evidence="2">
    <location>
        <begin position="93"/>
        <end position="210"/>
    </location>
</feature>
<feature type="transmembrane region" description="Helical" evidence="1">
    <location>
        <begin position="67"/>
        <end position="87"/>
    </location>
</feature>
<dbReference type="OrthoDB" id="9801622at2"/>
<gene>
    <name evidence="3" type="ORF">SAMN05421593_0101</name>
</gene>
<dbReference type="AlphaFoldDB" id="A0A1H6INS2"/>
<evidence type="ECO:0000313" key="3">
    <source>
        <dbReference type="EMBL" id="SEH49129.1"/>
    </source>
</evidence>
<organism evidence="3 4">
    <name type="scientific">Chryseobacterium culicis</name>
    <dbReference type="NCBI Taxonomy" id="680127"/>
    <lineage>
        <taxon>Bacteria</taxon>
        <taxon>Pseudomonadati</taxon>
        <taxon>Bacteroidota</taxon>
        <taxon>Flavobacteriia</taxon>
        <taxon>Flavobacteriales</taxon>
        <taxon>Weeksellaceae</taxon>
        <taxon>Chryseobacterium group</taxon>
        <taxon>Chryseobacterium</taxon>
    </lineage>
</organism>
<reference evidence="3 4" key="1">
    <citation type="submission" date="2016-10" db="EMBL/GenBank/DDBJ databases">
        <authorList>
            <person name="de Groot N.N."/>
        </authorList>
    </citation>
    <scope>NUCLEOTIDE SEQUENCE [LARGE SCALE GENOMIC DNA]</scope>
    <source>
        <strain evidence="3 4">DSM 23031</strain>
    </source>
</reference>